<keyword evidence="2" id="KW-1185">Reference proteome</keyword>
<reference evidence="1 2" key="1">
    <citation type="journal article" date="2022" name="Plant J.">
        <title>Chromosome-level genome of Camellia lanceoleosa provides a valuable resource for understanding genome evolution and self-incompatibility.</title>
        <authorList>
            <person name="Gong W."/>
            <person name="Xiao S."/>
            <person name="Wang L."/>
            <person name="Liao Z."/>
            <person name="Chang Y."/>
            <person name="Mo W."/>
            <person name="Hu G."/>
            <person name="Li W."/>
            <person name="Zhao G."/>
            <person name="Zhu H."/>
            <person name="Hu X."/>
            <person name="Ji K."/>
            <person name="Xiang X."/>
            <person name="Song Q."/>
            <person name="Yuan D."/>
            <person name="Jin S."/>
            <person name="Zhang L."/>
        </authorList>
    </citation>
    <scope>NUCLEOTIDE SEQUENCE [LARGE SCALE GENOMIC DNA]</scope>
    <source>
        <strain evidence="1">SQ_2022a</strain>
    </source>
</reference>
<name>A0ACC0FEA7_9ERIC</name>
<comment type="caution">
    <text evidence="1">The sequence shown here is derived from an EMBL/GenBank/DDBJ whole genome shotgun (WGS) entry which is preliminary data.</text>
</comment>
<accession>A0ACC0FEA7</accession>
<dbReference type="Proteomes" id="UP001060215">
    <property type="component" value="Chromosome 15"/>
</dbReference>
<dbReference type="EMBL" id="CM045772">
    <property type="protein sequence ID" value="KAI7986864.1"/>
    <property type="molecule type" value="Genomic_DNA"/>
</dbReference>
<evidence type="ECO:0000313" key="2">
    <source>
        <dbReference type="Proteomes" id="UP001060215"/>
    </source>
</evidence>
<evidence type="ECO:0000313" key="1">
    <source>
        <dbReference type="EMBL" id="KAI7986864.1"/>
    </source>
</evidence>
<organism evidence="1 2">
    <name type="scientific">Camellia lanceoleosa</name>
    <dbReference type="NCBI Taxonomy" id="1840588"/>
    <lineage>
        <taxon>Eukaryota</taxon>
        <taxon>Viridiplantae</taxon>
        <taxon>Streptophyta</taxon>
        <taxon>Embryophyta</taxon>
        <taxon>Tracheophyta</taxon>
        <taxon>Spermatophyta</taxon>
        <taxon>Magnoliopsida</taxon>
        <taxon>eudicotyledons</taxon>
        <taxon>Gunneridae</taxon>
        <taxon>Pentapetalae</taxon>
        <taxon>asterids</taxon>
        <taxon>Ericales</taxon>
        <taxon>Theaceae</taxon>
        <taxon>Camellia</taxon>
    </lineage>
</organism>
<gene>
    <name evidence="1" type="ORF">LOK49_LG14G00234</name>
</gene>
<protein>
    <submittedName>
        <fullName evidence="1">NDR1/HIN1-like protein 13</fullName>
    </submittedName>
</protein>
<sequence>MADRVHPGDSPPSSGEASTTSSSAHRTDLPLKPSHPVPEQPVPPPATYVIQVPKDQIQVPREASPTVIQVNNNGRSSSPRRLSTFLRRSINDFVFRPSH</sequence>
<proteinExistence type="predicted"/>